<dbReference type="AlphaFoldDB" id="A0A381RLZ3"/>
<dbReference type="SUPFAM" id="SSF47090">
    <property type="entry name" value="PGBD-like"/>
    <property type="match status" value="1"/>
</dbReference>
<evidence type="ECO:0000313" key="3">
    <source>
        <dbReference type="EMBL" id="SUZ91999.1"/>
    </source>
</evidence>
<organism evidence="3">
    <name type="scientific">marine metagenome</name>
    <dbReference type="NCBI Taxonomy" id="408172"/>
    <lineage>
        <taxon>unclassified sequences</taxon>
        <taxon>metagenomes</taxon>
        <taxon>ecological metagenomes</taxon>
    </lineage>
</organism>
<evidence type="ECO:0000259" key="1">
    <source>
        <dbReference type="Pfam" id="PF01471"/>
    </source>
</evidence>
<gene>
    <name evidence="3" type="ORF">METZ01_LOCUS44853</name>
</gene>
<sequence>MDIENIAGWVGQENWFYVTLNSTSLNESSMDGIGLEPPLIDLEATENNESVQLGYLFERPIEDFEIFHSQASRVILIQVWESLSDSIRTEVSSSEDKNENRVFVLPETESKGSPFYDSFIYAREKYGSEKYFVWYNNWYSTEDSLENADEFNEPQPLIVKKPVLEKPAPPPPEPLIISKKDIDISFIIDYGMLSNGIRRPNEVKALQRALVALGYDLGSTGVFNNGVDGDYGALTESAVNQFQSDRGFSSVDMDGIIGESTYRELVRALADQEPDISYSVAEKVEKEKKPQTEETYALETAKEILKKPSIKKNIKKETRKLDNPEILNTLPPDLTKRKTYLTLTCNLDGANVFIDGSLIGQTPVPKKLPVNPGWHRVRVIDPNAIPSQFTMKVPDFQDIYVPNGRTQKIRINLAVSDPESSE</sequence>
<protein>
    <recommendedName>
        <fullName evidence="4">Peptidoglycan binding-like domain-containing protein</fullName>
    </recommendedName>
</protein>
<proteinExistence type="predicted"/>
<reference evidence="3" key="1">
    <citation type="submission" date="2018-05" db="EMBL/GenBank/DDBJ databases">
        <authorList>
            <person name="Lanie J.A."/>
            <person name="Ng W.-L."/>
            <person name="Kazmierczak K.M."/>
            <person name="Andrzejewski T.M."/>
            <person name="Davidsen T.M."/>
            <person name="Wayne K.J."/>
            <person name="Tettelin H."/>
            <person name="Glass J.I."/>
            <person name="Rusch D."/>
            <person name="Podicherti R."/>
            <person name="Tsui H.-C.T."/>
            <person name="Winkler M.E."/>
        </authorList>
    </citation>
    <scope>NUCLEOTIDE SEQUENCE</scope>
</reference>
<dbReference type="InterPro" id="IPR013229">
    <property type="entry name" value="PEGA"/>
</dbReference>
<evidence type="ECO:0000259" key="2">
    <source>
        <dbReference type="Pfam" id="PF08308"/>
    </source>
</evidence>
<dbReference type="EMBL" id="UINC01002023">
    <property type="protein sequence ID" value="SUZ91999.1"/>
    <property type="molecule type" value="Genomic_DNA"/>
</dbReference>
<evidence type="ECO:0008006" key="4">
    <source>
        <dbReference type="Google" id="ProtNLM"/>
    </source>
</evidence>
<feature type="domain" description="Peptidoglycan binding-like" evidence="1">
    <location>
        <begin position="201"/>
        <end position="264"/>
    </location>
</feature>
<dbReference type="Pfam" id="PF01471">
    <property type="entry name" value="PG_binding_1"/>
    <property type="match status" value="1"/>
</dbReference>
<accession>A0A381RLZ3</accession>
<dbReference type="Pfam" id="PF08308">
    <property type="entry name" value="PEGA"/>
    <property type="match status" value="1"/>
</dbReference>
<feature type="domain" description="PEGA" evidence="2">
    <location>
        <begin position="341"/>
        <end position="380"/>
    </location>
</feature>
<dbReference type="Gene3D" id="1.10.101.10">
    <property type="entry name" value="PGBD-like superfamily/PGBD"/>
    <property type="match status" value="1"/>
</dbReference>
<dbReference type="InterPro" id="IPR036365">
    <property type="entry name" value="PGBD-like_sf"/>
</dbReference>
<dbReference type="InterPro" id="IPR036366">
    <property type="entry name" value="PGBDSf"/>
</dbReference>
<dbReference type="InterPro" id="IPR002477">
    <property type="entry name" value="Peptidoglycan-bd-like"/>
</dbReference>
<name>A0A381RLZ3_9ZZZZ</name>